<evidence type="ECO:0000313" key="6">
    <source>
        <dbReference type="EMBL" id="MEI4770472.1"/>
    </source>
</evidence>
<evidence type="ECO:0000256" key="4">
    <source>
        <dbReference type="ARBA" id="ARBA00023172"/>
    </source>
</evidence>
<evidence type="ECO:0000256" key="3">
    <source>
        <dbReference type="ARBA" id="ARBA00023125"/>
    </source>
</evidence>
<dbReference type="PANTHER" id="PTHR30349:SF64">
    <property type="entry name" value="PROPHAGE INTEGRASE INTD-RELATED"/>
    <property type="match status" value="1"/>
</dbReference>
<dbReference type="InterPro" id="IPR011010">
    <property type="entry name" value="DNA_brk_join_enz"/>
</dbReference>
<dbReference type="InterPro" id="IPR050090">
    <property type="entry name" value="Tyrosine_recombinase_XerCD"/>
</dbReference>
<evidence type="ECO:0000313" key="7">
    <source>
        <dbReference type="Proteomes" id="UP001364890"/>
    </source>
</evidence>
<dbReference type="PROSITE" id="PS51898">
    <property type="entry name" value="TYR_RECOMBINASE"/>
    <property type="match status" value="1"/>
</dbReference>
<dbReference type="EMBL" id="JBAWSY010000009">
    <property type="protein sequence ID" value="MEI4770472.1"/>
    <property type="molecule type" value="Genomic_DNA"/>
</dbReference>
<dbReference type="InterPro" id="IPR002104">
    <property type="entry name" value="Integrase_catalytic"/>
</dbReference>
<dbReference type="InterPro" id="IPR028259">
    <property type="entry name" value="AP2-like_int_N"/>
</dbReference>
<keyword evidence="7" id="KW-1185">Reference proteome</keyword>
<comment type="caution">
    <text evidence="6">The sequence shown here is derived from an EMBL/GenBank/DDBJ whole genome shotgun (WGS) entry which is preliminary data.</text>
</comment>
<keyword evidence="2" id="KW-0229">DNA integration</keyword>
<sequence length="389" mass="45613">MNKTKNTAIKTYTKKNNEKCYMFKVYCGIDPFTGKEQYTTRRGFKTKKEADLALARIKLEIDKGVFKKRQVETYADIYELWIIQYEKTVEESTFIKTIGIFRNHILPALGAYKIEKINVDICQRHVDEWASKLKKYRMVKAYASKVVNFAIKRGYIGTNPFALVEMAKKLIKVCIDDEDKPENFYTKEQLIEFLRCMEQESNFKAYVLFQLLSYSGMRKGEALALTWKDIDFTNNEIRINKAISRGKNNKLYVKTTKTGIARTIKMDSTTMGILKKWKKQQREDYLLLGFNTLQRNQLVFSNEQNEFLQPTKTRKWLEHVLIKYQLPKITTHGFRHTHCSLLFEANVGIKEVQDRLGHTDVQTTLNIYAHVSDKAKDEAINKLENFMSM</sequence>
<dbReference type="PANTHER" id="PTHR30349">
    <property type="entry name" value="PHAGE INTEGRASE-RELATED"/>
    <property type="match status" value="1"/>
</dbReference>
<name>A0ABU8F8A2_9BACI</name>
<evidence type="ECO:0000256" key="1">
    <source>
        <dbReference type="ARBA" id="ARBA00008857"/>
    </source>
</evidence>
<accession>A0ABU8F8A2</accession>
<proteinExistence type="inferred from homology"/>
<dbReference type="Pfam" id="PF14657">
    <property type="entry name" value="Arm-DNA-bind_4"/>
    <property type="match status" value="1"/>
</dbReference>
<gene>
    <name evidence="6" type="ORF">WAX74_12580</name>
</gene>
<dbReference type="Pfam" id="PF14659">
    <property type="entry name" value="Phage_int_SAM_3"/>
    <property type="match status" value="1"/>
</dbReference>
<organism evidence="6 7">
    <name type="scientific">Psychrobacillus mangrovi</name>
    <dbReference type="NCBI Taxonomy" id="3117745"/>
    <lineage>
        <taxon>Bacteria</taxon>
        <taxon>Bacillati</taxon>
        <taxon>Bacillota</taxon>
        <taxon>Bacilli</taxon>
        <taxon>Bacillales</taxon>
        <taxon>Bacillaceae</taxon>
        <taxon>Psychrobacillus</taxon>
    </lineage>
</organism>
<dbReference type="InterPro" id="IPR013762">
    <property type="entry name" value="Integrase-like_cat_sf"/>
</dbReference>
<dbReference type="SUPFAM" id="SSF56349">
    <property type="entry name" value="DNA breaking-rejoining enzymes"/>
    <property type="match status" value="1"/>
</dbReference>
<dbReference type="Gene3D" id="1.10.443.10">
    <property type="entry name" value="Intergrase catalytic core"/>
    <property type="match status" value="1"/>
</dbReference>
<comment type="similarity">
    <text evidence="1">Belongs to the 'phage' integrase family.</text>
</comment>
<dbReference type="Proteomes" id="UP001364890">
    <property type="component" value="Unassembled WGS sequence"/>
</dbReference>
<keyword evidence="3" id="KW-0238">DNA-binding</keyword>
<dbReference type="InterPro" id="IPR010998">
    <property type="entry name" value="Integrase_recombinase_N"/>
</dbReference>
<feature type="domain" description="Tyr recombinase" evidence="5">
    <location>
        <begin position="180"/>
        <end position="381"/>
    </location>
</feature>
<keyword evidence="4" id="KW-0233">DNA recombination</keyword>
<dbReference type="RefSeq" id="WP_336498033.1">
    <property type="nucleotide sequence ID" value="NZ_JBAWSY010000009.1"/>
</dbReference>
<dbReference type="InterPro" id="IPR004107">
    <property type="entry name" value="Integrase_SAM-like_N"/>
</dbReference>
<dbReference type="Gene3D" id="1.10.150.130">
    <property type="match status" value="1"/>
</dbReference>
<evidence type="ECO:0000256" key="2">
    <source>
        <dbReference type="ARBA" id="ARBA00022908"/>
    </source>
</evidence>
<evidence type="ECO:0000259" key="5">
    <source>
        <dbReference type="PROSITE" id="PS51898"/>
    </source>
</evidence>
<protein>
    <submittedName>
        <fullName evidence="6">Site-specific integrase</fullName>
    </submittedName>
</protein>
<reference evidence="6 7" key="1">
    <citation type="submission" date="2024-01" db="EMBL/GenBank/DDBJ databases">
        <title>Seven novel Bacillus-like species.</title>
        <authorList>
            <person name="Liu G."/>
        </authorList>
    </citation>
    <scope>NUCLEOTIDE SEQUENCE [LARGE SCALE GENOMIC DNA]</scope>
    <source>
        <strain evidence="6 7">FJAT-51614</strain>
    </source>
</reference>
<dbReference type="Pfam" id="PF00589">
    <property type="entry name" value="Phage_integrase"/>
    <property type="match status" value="1"/>
</dbReference>
<dbReference type="CDD" id="cd01189">
    <property type="entry name" value="INT_ICEBs1_C_like"/>
    <property type="match status" value="1"/>
</dbReference>